<gene>
    <name evidence="2" type="ORF">TTAC_LOCUS1346</name>
</gene>
<sequence>MHKRLSWTTLQGCFAILMACCGLAPLGHLTTLANVMPYLASYMHMYTDVSVDYSLAIWLSCCLHAIQGIATPTTAVLISRVGYRPLLLFSWIVHRYVNLCIGHSGRVGERRGKVRFYAFCYPLLYVFISESYS</sequence>
<protein>
    <submittedName>
        <fullName evidence="4">Pecanex-like protein</fullName>
    </submittedName>
</protein>
<evidence type="ECO:0000313" key="4">
    <source>
        <dbReference type="WBParaSite" id="TTAC_0000135901-mRNA-1"/>
    </source>
</evidence>
<dbReference type="Proteomes" id="UP000274429">
    <property type="component" value="Unassembled WGS sequence"/>
</dbReference>
<dbReference type="OrthoDB" id="410267at2759"/>
<dbReference type="AlphaFoldDB" id="A0A0R3WKU4"/>
<dbReference type="EMBL" id="UYWX01000271">
    <property type="protein sequence ID" value="VDM17850.1"/>
    <property type="molecule type" value="Genomic_DNA"/>
</dbReference>
<keyword evidence="1" id="KW-0812">Transmembrane</keyword>
<reference evidence="4" key="1">
    <citation type="submission" date="2017-02" db="UniProtKB">
        <authorList>
            <consortium name="WormBaseParasite"/>
        </authorList>
    </citation>
    <scope>IDENTIFICATION</scope>
</reference>
<feature type="transmembrane region" description="Helical" evidence="1">
    <location>
        <begin position="12"/>
        <end position="35"/>
    </location>
</feature>
<evidence type="ECO:0000313" key="2">
    <source>
        <dbReference type="EMBL" id="VDM17850.1"/>
    </source>
</evidence>
<keyword evidence="1" id="KW-0472">Membrane</keyword>
<dbReference type="STRING" id="6205.A0A0R3WKU4"/>
<name>A0A0R3WKU4_HYDTA</name>
<dbReference type="WBParaSite" id="TTAC_0000135901-mRNA-1">
    <property type="protein sequence ID" value="TTAC_0000135901-mRNA-1"/>
    <property type="gene ID" value="TTAC_0000135901"/>
</dbReference>
<keyword evidence="3" id="KW-1185">Reference proteome</keyword>
<organism evidence="4">
    <name type="scientific">Hydatigena taeniaeformis</name>
    <name type="common">Feline tapeworm</name>
    <name type="synonym">Taenia taeniaeformis</name>
    <dbReference type="NCBI Taxonomy" id="6205"/>
    <lineage>
        <taxon>Eukaryota</taxon>
        <taxon>Metazoa</taxon>
        <taxon>Spiralia</taxon>
        <taxon>Lophotrochozoa</taxon>
        <taxon>Platyhelminthes</taxon>
        <taxon>Cestoda</taxon>
        <taxon>Eucestoda</taxon>
        <taxon>Cyclophyllidea</taxon>
        <taxon>Taeniidae</taxon>
        <taxon>Hydatigera</taxon>
    </lineage>
</organism>
<dbReference type="Gene3D" id="1.20.1250.20">
    <property type="entry name" value="MFS general substrate transporter like domains"/>
    <property type="match status" value="1"/>
</dbReference>
<feature type="transmembrane region" description="Helical" evidence="1">
    <location>
        <begin position="55"/>
        <end position="78"/>
    </location>
</feature>
<proteinExistence type="predicted"/>
<dbReference type="PROSITE" id="PS51257">
    <property type="entry name" value="PROKAR_LIPOPROTEIN"/>
    <property type="match status" value="1"/>
</dbReference>
<evidence type="ECO:0000313" key="3">
    <source>
        <dbReference type="Proteomes" id="UP000274429"/>
    </source>
</evidence>
<accession>A0A0R3WKU4</accession>
<keyword evidence="1" id="KW-1133">Transmembrane helix</keyword>
<dbReference type="InterPro" id="IPR036259">
    <property type="entry name" value="MFS_trans_sf"/>
</dbReference>
<reference evidence="2 3" key="2">
    <citation type="submission" date="2018-11" db="EMBL/GenBank/DDBJ databases">
        <authorList>
            <consortium name="Pathogen Informatics"/>
        </authorList>
    </citation>
    <scope>NUCLEOTIDE SEQUENCE [LARGE SCALE GENOMIC DNA]</scope>
</reference>
<evidence type="ECO:0000256" key="1">
    <source>
        <dbReference type="SAM" id="Phobius"/>
    </source>
</evidence>